<reference evidence="2" key="1">
    <citation type="journal article" date="2008" name="Nat. Genet.">
        <title>The Pristionchus pacificus genome provides a unique perspective on nematode lifestyle and parasitism.</title>
        <authorList>
            <person name="Dieterich C."/>
            <person name="Clifton S.W."/>
            <person name="Schuster L.N."/>
            <person name="Chinwalla A."/>
            <person name="Delehaunty K."/>
            <person name="Dinkelacker I."/>
            <person name="Fulton L."/>
            <person name="Fulton R."/>
            <person name="Godfrey J."/>
            <person name="Minx P."/>
            <person name="Mitreva M."/>
            <person name="Roeseler W."/>
            <person name="Tian H."/>
            <person name="Witte H."/>
            <person name="Yang S.P."/>
            <person name="Wilson R.K."/>
            <person name="Sommer R.J."/>
        </authorList>
    </citation>
    <scope>NUCLEOTIDE SEQUENCE [LARGE SCALE GENOMIC DNA]</scope>
    <source>
        <strain evidence="2">PS312</strain>
    </source>
</reference>
<proteinExistence type="predicted"/>
<protein>
    <submittedName>
        <fullName evidence="1">Uncharacterized protein</fullName>
    </submittedName>
</protein>
<name>A0A2A6BQN3_PRIPA</name>
<keyword evidence="2" id="KW-1185">Reference proteome</keyword>
<dbReference type="AlphaFoldDB" id="A0A2A6BQN3"/>
<evidence type="ECO:0000313" key="1">
    <source>
        <dbReference type="EnsemblMetazoa" id="PPA32670.1"/>
    </source>
</evidence>
<accession>A0A2A6BQN3</accession>
<evidence type="ECO:0000313" key="2">
    <source>
        <dbReference type="Proteomes" id="UP000005239"/>
    </source>
</evidence>
<dbReference type="EnsemblMetazoa" id="PPA32670.1">
    <property type="protein sequence ID" value="PPA32670.1"/>
    <property type="gene ID" value="WBGene00205530"/>
</dbReference>
<accession>A0A8R1ULM8</accession>
<reference evidence="1" key="2">
    <citation type="submission" date="2022-06" db="UniProtKB">
        <authorList>
            <consortium name="EnsemblMetazoa"/>
        </authorList>
    </citation>
    <scope>IDENTIFICATION</scope>
    <source>
        <strain evidence="1">PS312</strain>
    </source>
</reference>
<organism evidence="1 2">
    <name type="scientific">Pristionchus pacificus</name>
    <name type="common">Parasitic nematode worm</name>
    <dbReference type="NCBI Taxonomy" id="54126"/>
    <lineage>
        <taxon>Eukaryota</taxon>
        <taxon>Metazoa</taxon>
        <taxon>Ecdysozoa</taxon>
        <taxon>Nematoda</taxon>
        <taxon>Chromadorea</taxon>
        <taxon>Rhabditida</taxon>
        <taxon>Rhabditina</taxon>
        <taxon>Diplogasteromorpha</taxon>
        <taxon>Diplogasteroidea</taxon>
        <taxon>Neodiplogasteridae</taxon>
        <taxon>Pristionchus</taxon>
    </lineage>
</organism>
<gene>
    <name evidence="1" type="primary">WBGene00205530</name>
</gene>
<dbReference type="Proteomes" id="UP000005239">
    <property type="component" value="Unassembled WGS sequence"/>
</dbReference>
<sequence length="185" mass="21579">MSGRENFHCELLILVKECNADELVFRFDFFTIQEIVVDEYILDLMNTCSKQTLECSDKMTAIRIHSIYTIIMKRSSKMYSIDFGTTPMAVLREFLLMAGIIYENENLFSDRDIEEHDFVEVVKDDEEDDVYINKHVFNGNLEIKFGRDYDVNDGNLKLNYHQSNKDLENAKATKGFIRTVVETSV</sequence>